<keyword evidence="4" id="KW-1185">Reference proteome</keyword>
<dbReference type="Pfam" id="PF01368">
    <property type="entry name" value="DHH"/>
    <property type="match status" value="1"/>
</dbReference>
<evidence type="ECO:0000313" key="4">
    <source>
        <dbReference type="Proteomes" id="UP000199513"/>
    </source>
</evidence>
<dbReference type="PANTHER" id="PTHR47618">
    <property type="entry name" value="BIFUNCTIONAL OLIGORIBONUCLEASE AND PAP PHOSPHATASE NRNA"/>
    <property type="match status" value="1"/>
</dbReference>
<evidence type="ECO:0000259" key="1">
    <source>
        <dbReference type="Pfam" id="PF01368"/>
    </source>
</evidence>
<dbReference type="InterPro" id="IPR038763">
    <property type="entry name" value="DHH_sf"/>
</dbReference>
<dbReference type="OrthoDB" id="9803668at2"/>
<dbReference type="PANTHER" id="PTHR47618:SF1">
    <property type="entry name" value="BIFUNCTIONAL OLIGORIBONUCLEASE AND PAP PHOSPHATASE NRNA"/>
    <property type="match status" value="1"/>
</dbReference>
<feature type="domain" description="DDH" evidence="1">
    <location>
        <begin position="16"/>
        <end position="168"/>
    </location>
</feature>
<sequence length="338" mass="38093">MQNIEELKRILSSPKKVVIIPHQKPDADALGSCLALKGYLNKLQHEVQVISPTDYPQFLAWMPENESVLMCESYKETICKQIILQADVIFCLDYSDLARIAPLDTWVSQASAIKVMIDHHIDRKAFAQFELWKPEAAATAELVYDFILLMGDEALIDIPIAECIYAGILTDTGSFKYPSTSSKIHRIVAKLIDIGINHSKIHHYIYDTNSENRLRLIGFALKERLTILREYRTAYFALSSADLRNHYYQTGDTEGLVNYALSLEGIIFAAILIEDIDKIKLSFRSIGDFSVNDLARIHFSGGGHKNAAGGRVNNAKLEEVVQQFVSILPNYKEQLISV</sequence>
<proteinExistence type="predicted"/>
<feature type="domain" description="DHHA1" evidence="2">
    <location>
        <begin position="246"/>
        <end position="324"/>
    </location>
</feature>
<dbReference type="Gene3D" id="3.10.310.30">
    <property type="match status" value="1"/>
</dbReference>
<evidence type="ECO:0000259" key="2">
    <source>
        <dbReference type="Pfam" id="PF02272"/>
    </source>
</evidence>
<evidence type="ECO:0000313" key="3">
    <source>
        <dbReference type="EMBL" id="SFF10926.1"/>
    </source>
</evidence>
<dbReference type="STRING" id="1003.SAMN04488541_101624"/>
<dbReference type="EMBL" id="FONY01000016">
    <property type="protein sequence ID" value="SFF10926.1"/>
    <property type="molecule type" value="Genomic_DNA"/>
</dbReference>
<reference evidence="3 4" key="1">
    <citation type="submission" date="2016-10" db="EMBL/GenBank/DDBJ databases">
        <authorList>
            <person name="de Groot N.N."/>
        </authorList>
    </citation>
    <scope>NUCLEOTIDE SEQUENCE [LARGE SCALE GENOMIC DNA]</scope>
    <source>
        <strain>GEY</strain>
        <strain evidence="4">DSM 9560</strain>
    </source>
</reference>
<dbReference type="InterPro" id="IPR051319">
    <property type="entry name" value="Oligoribo/pAp-PDE_c-di-AMP_PDE"/>
</dbReference>
<dbReference type="Gene3D" id="3.90.1640.10">
    <property type="entry name" value="inorganic pyrophosphatase (n-terminal core)"/>
    <property type="match status" value="1"/>
</dbReference>
<dbReference type="Proteomes" id="UP000199513">
    <property type="component" value="Unassembled WGS sequence"/>
</dbReference>
<protein>
    <submittedName>
        <fullName evidence="3">Phosphoesterase RecJ domain-containing protein</fullName>
    </submittedName>
</protein>
<dbReference type="GO" id="GO:0003676">
    <property type="term" value="F:nucleic acid binding"/>
    <property type="evidence" value="ECO:0007669"/>
    <property type="project" value="InterPro"/>
</dbReference>
<gene>
    <name evidence="3" type="ORF">SAMN04488541_101624</name>
</gene>
<name>A0A1I2G2D3_9BACT</name>
<dbReference type="InterPro" id="IPR003156">
    <property type="entry name" value="DHHA1_dom"/>
</dbReference>
<dbReference type="SUPFAM" id="SSF64182">
    <property type="entry name" value="DHH phosphoesterases"/>
    <property type="match status" value="1"/>
</dbReference>
<accession>A0A1I2G2D3</accession>
<dbReference type="AlphaFoldDB" id="A0A1I2G2D3"/>
<dbReference type="RefSeq" id="WP_091544798.1">
    <property type="nucleotide sequence ID" value="NZ_FONY01000016.1"/>
</dbReference>
<organism evidence="3 4">
    <name type="scientific">Thermoflexibacter ruber</name>
    <dbReference type="NCBI Taxonomy" id="1003"/>
    <lineage>
        <taxon>Bacteria</taxon>
        <taxon>Pseudomonadati</taxon>
        <taxon>Bacteroidota</taxon>
        <taxon>Cytophagia</taxon>
        <taxon>Cytophagales</taxon>
        <taxon>Thermoflexibacteraceae</taxon>
        <taxon>Thermoflexibacter</taxon>
    </lineage>
</organism>
<dbReference type="Pfam" id="PF02272">
    <property type="entry name" value="DHHA1"/>
    <property type="match status" value="1"/>
</dbReference>
<dbReference type="InterPro" id="IPR001667">
    <property type="entry name" value="DDH_dom"/>
</dbReference>